<dbReference type="EMBL" id="JACHGR010000009">
    <property type="protein sequence ID" value="MBB6056673.1"/>
    <property type="molecule type" value="Genomic_DNA"/>
</dbReference>
<reference evidence="3 4" key="1">
    <citation type="submission" date="2020-08" db="EMBL/GenBank/DDBJ databases">
        <title>Genomic Encyclopedia of Type Strains, Phase IV (KMG-IV): sequencing the most valuable type-strain genomes for metagenomic binning, comparative biology and taxonomic classification.</title>
        <authorList>
            <person name="Goeker M."/>
        </authorList>
    </citation>
    <scope>NUCLEOTIDE SEQUENCE [LARGE SCALE GENOMIC DNA]</scope>
    <source>
        <strain evidence="3 4">DSM 22975</strain>
    </source>
</reference>
<evidence type="ECO:0000256" key="2">
    <source>
        <dbReference type="HAMAP-Rule" id="MF_00659"/>
    </source>
</evidence>
<keyword evidence="4" id="KW-1185">Reference proteome</keyword>
<dbReference type="Gene3D" id="3.30.70.260">
    <property type="match status" value="1"/>
</dbReference>
<evidence type="ECO:0000256" key="1">
    <source>
        <dbReference type="ARBA" id="ARBA00008460"/>
    </source>
</evidence>
<dbReference type="SUPFAM" id="SSF117991">
    <property type="entry name" value="YbeD/HP0495-like"/>
    <property type="match status" value="1"/>
</dbReference>
<dbReference type="Proteomes" id="UP000585721">
    <property type="component" value="Unassembled WGS sequence"/>
</dbReference>
<proteinExistence type="inferred from homology"/>
<dbReference type="Pfam" id="PF04359">
    <property type="entry name" value="DUF493"/>
    <property type="match status" value="1"/>
</dbReference>
<dbReference type="InterPro" id="IPR027471">
    <property type="entry name" value="YbeD-like_sf"/>
</dbReference>
<name>A0A841GSC3_9GAMM</name>
<evidence type="ECO:0000313" key="4">
    <source>
        <dbReference type="Proteomes" id="UP000585721"/>
    </source>
</evidence>
<dbReference type="PANTHER" id="PTHR38036">
    <property type="entry name" value="UPF0250 PROTEIN YBED"/>
    <property type="match status" value="1"/>
</dbReference>
<dbReference type="HAMAP" id="MF_00659">
    <property type="entry name" value="UPF0250"/>
    <property type="match status" value="1"/>
</dbReference>
<evidence type="ECO:0000313" key="3">
    <source>
        <dbReference type="EMBL" id="MBB6056673.1"/>
    </source>
</evidence>
<dbReference type="InterPro" id="IPR007454">
    <property type="entry name" value="UPF0250_YbeD-like"/>
</dbReference>
<sequence length="89" mass="9780">MGLNTKFDELLDFPCQFPFKVLGVADDTLADQVIAVLQKHAPGDYLPSIKPSSKGNYLSVTVTVTARSKEHLETMYSALGQIELVRVVL</sequence>
<gene>
    <name evidence="3" type="ORF">HNR75_002612</name>
</gene>
<accession>A0A841GSC3</accession>
<organism evidence="3 4">
    <name type="scientific">Tolumonas osonensis</name>
    <dbReference type="NCBI Taxonomy" id="675874"/>
    <lineage>
        <taxon>Bacteria</taxon>
        <taxon>Pseudomonadati</taxon>
        <taxon>Pseudomonadota</taxon>
        <taxon>Gammaproteobacteria</taxon>
        <taxon>Aeromonadales</taxon>
        <taxon>Aeromonadaceae</taxon>
        <taxon>Tolumonas</taxon>
    </lineage>
</organism>
<dbReference type="AlphaFoldDB" id="A0A841GSC3"/>
<dbReference type="NCBIfam" id="NF003447">
    <property type="entry name" value="PRK04998.1"/>
    <property type="match status" value="1"/>
</dbReference>
<dbReference type="PANTHER" id="PTHR38036:SF1">
    <property type="entry name" value="UPF0250 PROTEIN YBED"/>
    <property type="match status" value="1"/>
</dbReference>
<protein>
    <recommendedName>
        <fullName evidence="2">UPF0250 protein HNR75_002612</fullName>
    </recommendedName>
</protein>
<comment type="caution">
    <text evidence="3">The sequence shown here is derived from an EMBL/GenBank/DDBJ whole genome shotgun (WGS) entry which is preliminary data.</text>
</comment>
<comment type="similarity">
    <text evidence="1 2">Belongs to the UPF0250 family.</text>
</comment>
<dbReference type="GO" id="GO:0005829">
    <property type="term" value="C:cytosol"/>
    <property type="evidence" value="ECO:0007669"/>
    <property type="project" value="TreeGrafter"/>
</dbReference>